<dbReference type="InterPro" id="IPR006139">
    <property type="entry name" value="D-isomer_2_OHA_DH_cat_dom"/>
</dbReference>
<dbReference type="GO" id="GO:0008720">
    <property type="term" value="F:D-lactate dehydrogenase (NAD+) activity"/>
    <property type="evidence" value="ECO:0007669"/>
    <property type="project" value="TreeGrafter"/>
</dbReference>
<dbReference type="EMBL" id="PGXC01000004">
    <property type="protein sequence ID" value="PKK90777.1"/>
    <property type="molecule type" value="Genomic_DNA"/>
</dbReference>
<evidence type="ECO:0000256" key="4">
    <source>
        <dbReference type="RuleBase" id="RU003719"/>
    </source>
</evidence>
<evidence type="ECO:0000313" key="7">
    <source>
        <dbReference type="EMBL" id="PKK90777.1"/>
    </source>
</evidence>
<evidence type="ECO:0000259" key="5">
    <source>
        <dbReference type="Pfam" id="PF00389"/>
    </source>
</evidence>
<dbReference type="SUPFAM" id="SSF52283">
    <property type="entry name" value="Formate/glycerate dehydrogenase catalytic domain-like"/>
    <property type="match status" value="1"/>
</dbReference>
<protein>
    <submittedName>
        <fullName evidence="7">Hydroxyacid dehydrogenase</fullName>
    </submittedName>
</protein>
<reference evidence="7 8" key="1">
    <citation type="journal article" date="2017" name="ISME J.">
        <title>Potential for microbial H2 and metal transformations associated with novel bacteria and archaea in deep terrestrial subsurface sediments.</title>
        <authorList>
            <person name="Hernsdorf A.W."/>
            <person name="Amano Y."/>
            <person name="Miyakawa K."/>
            <person name="Ise K."/>
            <person name="Suzuki Y."/>
            <person name="Anantharaman K."/>
            <person name="Probst A."/>
            <person name="Burstein D."/>
            <person name="Thomas B.C."/>
            <person name="Banfield J.F."/>
        </authorList>
    </citation>
    <scope>NUCLEOTIDE SEQUENCE [LARGE SCALE GENOMIC DNA]</scope>
    <source>
        <strain evidence="7">HGW-Wallbacteria-1</strain>
    </source>
</reference>
<dbReference type="CDD" id="cd12183">
    <property type="entry name" value="LDH_like_2"/>
    <property type="match status" value="1"/>
</dbReference>
<dbReference type="InterPro" id="IPR006140">
    <property type="entry name" value="D-isomer_DH_NAD-bd"/>
</dbReference>
<evidence type="ECO:0000256" key="2">
    <source>
        <dbReference type="ARBA" id="ARBA00023002"/>
    </source>
</evidence>
<gene>
    <name evidence="7" type="ORF">CVV64_07825</name>
</gene>
<accession>A0A2N1PR27</accession>
<dbReference type="PROSITE" id="PS00671">
    <property type="entry name" value="D_2_HYDROXYACID_DH_3"/>
    <property type="match status" value="1"/>
</dbReference>
<feature type="domain" description="D-isomer specific 2-hydroxyacid dehydrogenase catalytic" evidence="5">
    <location>
        <begin position="16"/>
        <end position="341"/>
    </location>
</feature>
<keyword evidence="2 4" id="KW-0560">Oxidoreductase</keyword>
<dbReference type="InterPro" id="IPR036291">
    <property type="entry name" value="NAD(P)-bd_dom_sf"/>
</dbReference>
<dbReference type="Gene3D" id="3.40.50.720">
    <property type="entry name" value="NAD(P)-binding Rossmann-like Domain"/>
    <property type="match status" value="2"/>
</dbReference>
<evidence type="ECO:0000256" key="1">
    <source>
        <dbReference type="ARBA" id="ARBA00005854"/>
    </source>
</evidence>
<proteinExistence type="inferred from homology"/>
<dbReference type="GO" id="GO:0051287">
    <property type="term" value="F:NAD binding"/>
    <property type="evidence" value="ECO:0007669"/>
    <property type="project" value="InterPro"/>
</dbReference>
<keyword evidence="3" id="KW-0520">NAD</keyword>
<dbReference type="AlphaFoldDB" id="A0A2N1PR27"/>
<dbReference type="PANTHER" id="PTHR43026">
    <property type="entry name" value="2-HYDROXYACID DEHYDROGENASE HOMOLOG 1-RELATED"/>
    <property type="match status" value="1"/>
</dbReference>
<evidence type="ECO:0000259" key="6">
    <source>
        <dbReference type="Pfam" id="PF02826"/>
    </source>
</evidence>
<evidence type="ECO:0000256" key="3">
    <source>
        <dbReference type="ARBA" id="ARBA00023027"/>
    </source>
</evidence>
<dbReference type="SUPFAM" id="SSF51735">
    <property type="entry name" value="NAD(P)-binding Rossmann-fold domains"/>
    <property type="match status" value="1"/>
</dbReference>
<dbReference type="Pfam" id="PF02826">
    <property type="entry name" value="2-Hacid_dh_C"/>
    <property type="match status" value="1"/>
</dbReference>
<comment type="similarity">
    <text evidence="1 4">Belongs to the D-isomer specific 2-hydroxyacid dehydrogenase family.</text>
</comment>
<dbReference type="Pfam" id="PF00389">
    <property type="entry name" value="2-Hacid_dh"/>
    <property type="match status" value="1"/>
</dbReference>
<dbReference type="FunFam" id="3.40.50.720:FF:000292">
    <property type="entry name" value="Putative D-lactate dehydrogenase"/>
    <property type="match status" value="1"/>
</dbReference>
<dbReference type="Proteomes" id="UP000233256">
    <property type="component" value="Unassembled WGS sequence"/>
</dbReference>
<dbReference type="PANTHER" id="PTHR43026:SF1">
    <property type="entry name" value="2-HYDROXYACID DEHYDROGENASE HOMOLOG 1-RELATED"/>
    <property type="match status" value="1"/>
</dbReference>
<comment type="caution">
    <text evidence="7">The sequence shown here is derived from an EMBL/GenBank/DDBJ whole genome shotgun (WGS) entry which is preliminary data.</text>
</comment>
<feature type="domain" description="D-isomer specific 2-hydroxyacid dehydrogenase NAD-binding" evidence="6">
    <location>
        <begin position="123"/>
        <end position="310"/>
    </location>
</feature>
<dbReference type="InterPro" id="IPR029753">
    <property type="entry name" value="D-isomer_DH_CS"/>
</dbReference>
<evidence type="ECO:0000313" key="8">
    <source>
        <dbReference type="Proteomes" id="UP000233256"/>
    </source>
</evidence>
<dbReference type="PROSITE" id="PS00670">
    <property type="entry name" value="D_2_HYDROXYACID_DH_2"/>
    <property type="match status" value="1"/>
</dbReference>
<organism evidence="7 8">
    <name type="scientific">Candidatus Wallbacteria bacterium HGW-Wallbacteria-1</name>
    <dbReference type="NCBI Taxonomy" id="2013854"/>
    <lineage>
        <taxon>Bacteria</taxon>
        <taxon>Candidatus Walliibacteriota</taxon>
    </lineage>
</organism>
<sequence>MSKSKISKINLKDIRIAFFDSRSYTEEFFNEANKGFGFKLRYYKPRLNIDSAVMAADADVVCGFVNDDFSAPVVDALYSTGIKMIALRCAGFNNVDLKSVFGRIHVARVPAYSPHAIAEHAAALILSLNRKIHRAYYRVLDNNFSIDGLLGFDLHGKTIGVIGTGQIGKVAISIFRGFGMNVLAADPFPDREAADRQGFSYTDLDTIFSRSDIISLHCPLTTETRHLINAQSISRMKPGVMIINTGRGALIDTPALIASLKEKKIGSAGLDVYEEESDYFFEDFSDSFVDDDVLARLMTFKNVIITSHQGFFTREALANIAATTLGNIRDLFEGRELKNQICYRCSEPSSCRKKAGGICF</sequence>
<dbReference type="InterPro" id="IPR058205">
    <property type="entry name" value="D-LDH-like"/>
</dbReference>
<name>A0A2N1PR27_9BACT</name>